<dbReference type="Proteomes" id="UP000054538">
    <property type="component" value="Unassembled WGS sequence"/>
</dbReference>
<organism evidence="1 2">
    <name type="scientific">Paxillus rubicundulus Ve08.2h10</name>
    <dbReference type="NCBI Taxonomy" id="930991"/>
    <lineage>
        <taxon>Eukaryota</taxon>
        <taxon>Fungi</taxon>
        <taxon>Dikarya</taxon>
        <taxon>Basidiomycota</taxon>
        <taxon>Agaricomycotina</taxon>
        <taxon>Agaricomycetes</taxon>
        <taxon>Agaricomycetidae</taxon>
        <taxon>Boletales</taxon>
        <taxon>Paxilineae</taxon>
        <taxon>Paxillaceae</taxon>
        <taxon>Paxillus</taxon>
    </lineage>
</organism>
<name>A0A0D0DAW7_9AGAM</name>
<reference evidence="2" key="2">
    <citation type="submission" date="2015-01" db="EMBL/GenBank/DDBJ databases">
        <title>Evolutionary Origins and Diversification of the Mycorrhizal Mutualists.</title>
        <authorList>
            <consortium name="DOE Joint Genome Institute"/>
            <consortium name="Mycorrhizal Genomics Consortium"/>
            <person name="Kohler A."/>
            <person name="Kuo A."/>
            <person name="Nagy L.G."/>
            <person name="Floudas D."/>
            <person name="Copeland A."/>
            <person name="Barry K.W."/>
            <person name="Cichocki N."/>
            <person name="Veneault-Fourrey C."/>
            <person name="LaButti K."/>
            <person name="Lindquist E.A."/>
            <person name="Lipzen A."/>
            <person name="Lundell T."/>
            <person name="Morin E."/>
            <person name="Murat C."/>
            <person name="Riley R."/>
            <person name="Ohm R."/>
            <person name="Sun H."/>
            <person name="Tunlid A."/>
            <person name="Henrissat B."/>
            <person name="Grigoriev I.V."/>
            <person name="Hibbett D.S."/>
            <person name="Martin F."/>
        </authorList>
    </citation>
    <scope>NUCLEOTIDE SEQUENCE [LARGE SCALE GENOMIC DNA]</scope>
    <source>
        <strain evidence="2">Ve08.2h10</strain>
    </source>
</reference>
<gene>
    <name evidence="1" type="ORF">PAXRUDRAFT_19972</name>
</gene>
<proteinExistence type="predicted"/>
<evidence type="ECO:0000313" key="2">
    <source>
        <dbReference type="Proteomes" id="UP000054538"/>
    </source>
</evidence>
<sequence length="63" mass="6930">MPHPSEHQQLLHELDTATQVIQAIQLHEQEQELDDLVDTSDDGSSDILPGFIVITPPSPVCSL</sequence>
<dbReference type="HOGENOM" id="CLU_2886477_0_0_1"/>
<protein>
    <submittedName>
        <fullName evidence="1">Uncharacterized protein</fullName>
    </submittedName>
</protein>
<keyword evidence="2" id="KW-1185">Reference proteome</keyword>
<dbReference type="EMBL" id="KN828946">
    <property type="protein sequence ID" value="KIK74345.1"/>
    <property type="molecule type" value="Genomic_DNA"/>
</dbReference>
<evidence type="ECO:0000313" key="1">
    <source>
        <dbReference type="EMBL" id="KIK74345.1"/>
    </source>
</evidence>
<accession>A0A0D0DAW7</accession>
<reference evidence="1 2" key="1">
    <citation type="submission" date="2014-04" db="EMBL/GenBank/DDBJ databases">
        <authorList>
            <consortium name="DOE Joint Genome Institute"/>
            <person name="Kuo A."/>
            <person name="Kohler A."/>
            <person name="Jargeat P."/>
            <person name="Nagy L.G."/>
            <person name="Floudas D."/>
            <person name="Copeland A."/>
            <person name="Barry K.W."/>
            <person name="Cichocki N."/>
            <person name="Veneault-Fourrey C."/>
            <person name="LaButti K."/>
            <person name="Lindquist E.A."/>
            <person name="Lipzen A."/>
            <person name="Lundell T."/>
            <person name="Morin E."/>
            <person name="Murat C."/>
            <person name="Sun H."/>
            <person name="Tunlid A."/>
            <person name="Henrissat B."/>
            <person name="Grigoriev I.V."/>
            <person name="Hibbett D.S."/>
            <person name="Martin F."/>
            <person name="Nordberg H.P."/>
            <person name="Cantor M.N."/>
            <person name="Hua S.X."/>
        </authorList>
    </citation>
    <scope>NUCLEOTIDE SEQUENCE [LARGE SCALE GENOMIC DNA]</scope>
    <source>
        <strain evidence="1 2">Ve08.2h10</strain>
    </source>
</reference>
<dbReference type="InParanoid" id="A0A0D0DAW7"/>
<dbReference type="AlphaFoldDB" id="A0A0D0DAW7"/>